<dbReference type="Proteomes" id="UP000325003">
    <property type="component" value="Unassembled WGS sequence"/>
</dbReference>
<comment type="caution">
    <text evidence="4">The sequence shown here is derived from an EMBL/GenBank/DDBJ whole genome shotgun (WGS) entry which is preliminary data.</text>
</comment>
<dbReference type="Pfam" id="PF11887">
    <property type="entry name" value="Mce4_CUP1"/>
    <property type="match status" value="1"/>
</dbReference>
<dbReference type="InterPro" id="IPR024516">
    <property type="entry name" value="Mce_C"/>
</dbReference>
<gene>
    <name evidence="4" type="ORF">F0U44_12785</name>
</gene>
<dbReference type="PANTHER" id="PTHR33371">
    <property type="entry name" value="INTERMEMBRANE PHOSPHOLIPID TRANSPORT SYSTEM BINDING PROTEIN MLAD-RELATED"/>
    <property type="match status" value="1"/>
</dbReference>
<dbReference type="InterPro" id="IPR005693">
    <property type="entry name" value="Mce"/>
</dbReference>
<dbReference type="RefSeq" id="WP_149728647.1">
    <property type="nucleotide sequence ID" value="NZ_VUJV01000003.1"/>
</dbReference>
<dbReference type="AlphaFoldDB" id="A0A5B1LF97"/>
<evidence type="ECO:0000259" key="2">
    <source>
        <dbReference type="Pfam" id="PF02470"/>
    </source>
</evidence>
<feature type="region of interest" description="Disordered" evidence="1">
    <location>
        <begin position="331"/>
        <end position="358"/>
    </location>
</feature>
<feature type="domain" description="Mce/MlaD" evidence="2">
    <location>
        <begin position="37"/>
        <end position="110"/>
    </location>
</feature>
<dbReference type="Pfam" id="PF02470">
    <property type="entry name" value="MlaD"/>
    <property type="match status" value="1"/>
</dbReference>
<evidence type="ECO:0000259" key="3">
    <source>
        <dbReference type="Pfam" id="PF11887"/>
    </source>
</evidence>
<evidence type="ECO:0000313" key="4">
    <source>
        <dbReference type="EMBL" id="KAA1419313.1"/>
    </source>
</evidence>
<keyword evidence="5" id="KW-1185">Reference proteome</keyword>
<accession>A0A5B1LF97</accession>
<dbReference type="NCBIfam" id="TIGR00996">
    <property type="entry name" value="Mtu_fam_mce"/>
    <property type="match status" value="1"/>
</dbReference>
<feature type="domain" description="Mammalian cell entry C-terminal" evidence="3">
    <location>
        <begin position="118"/>
        <end position="332"/>
    </location>
</feature>
<reference evidence="4 5" key="1">
    <citation type="submission" date="2019-09" db="EMBL/GenBank/DDBJ databases">
        <title>Nocardioides panacisoli sp. nov., isolated from the soil of a ginseng field.</title>
        <authorList>
            <person name="Cho C."/>
        </authorList>
    </citation>
    <scope>NUCLEOTIDE SEQUENCE [LARGE SCALE GENOMIC DNA]</scope>
    <source>
        <strain evidence="4 5">BN130099</strain>
    </source>
</reference>
<name>A0A5B1LF97_9ACTN</name>
<proteinExistence type="predicted"/>
<sequence length="358" mass="39703">MTRKNIMSIVGIVTAFLFCLLYLFGVALKTPITEPRVYVTVTLPRSGGLYEGSEVTYRGVRVGRVTELRLTDDGVSAKVRLDGSARIPADARPKVRSLSPVGEQYIDFQPEHDGSPYLENGDTIEGTASDLPTSLATTAINLNALIKQIDPKALKTVLRETANGLKGTQDDLQRMVVQGSVLLNEFDKRWAMTDRLITNGDRLLRLGADLVPTFDSITRNTKVFTAWLRKIDPVLVRLLEKAPGQIDELRGLVRDVDDILGDYLDPYVTLADFMAARDPHLRALLRDYPRGFRALSSSVFGGAAHLNGFFEYFEYCGYGADEHPPRDVTRYPAQDDGHCSRSFPASQRGAQWAPGPLR</sequence>
<dbReference type="PANTHER" id="PTHR33371:SF16">
    <property type="entry name" value="MCE-FAMILY PROTEIN MCE3F"/>
    <property type="match status" value="1"/>
</dbReference>
<protein>
    <submittedName>
        <fullName evidence="4">MCE family protein</fullName>
    </submittedName>
</protein>
<evidence type="ECO:0000313" key="5">
    <source>
        <dbReference type="Proteomes" id="UP000325003"/>
    </source>
</evidence>
<reference evidence="4 5" key="2">
    <citation type="submission" date="2019-09" db="EMBL/GenBank/DDBJ databases">
        <authorList>
            <person name="Jin C."/>
        </authorList>
    </citation>
    <scope>NUCLEOTIDE SEQUENCE [LARGE SCALE GENOMIC DNA]</scope>
    <source>
        <strain evidence="4 5">BN130099</strain>
    </source>
</reference>
<organism evidence="4 5">
    <name type="scientific">Nocardioides humilatus</name>
    <dbReference type="NCBI Taxonomy" id="2607660"/>
    <lineage>
        <taxon>Bacteria</taxon>
        <taxon>Bacillati</taxon>
        <taxon>Actinomycetota</taxon>
        <taxon>Actinomycetes</taxon>
        <taxon>Propionibacteriales</taxon>
        <taxon>Nocardioidaceae</taxon>
        <taxon>Nocardioides</taxon>
    </lineage>
</organism>
<dbReference type="InterPro" id="IPR003399">
    <property type="entry name" value="Mce/MlaD"/>
</dbReference>
<dbReference type="EMBL" id="VUJV01000003">
    <property type="protein sequence ID" value="KAA1419313.1"/>
    <property type="molecule type" value="Genomic_DNA"/>
</dbReference>
<dbReference type="InterPro" id="IPR052336">
    <property type="entry name" value="MlaD_Phospholipid_Transporter"/>
</dbReference>
<dbReference type="GO" id="GO:0005576">
    <property type="term" value="C:extracellular region"/>
    <property type="evidence" value="ECO:0007669"/>
    <property type="project" value="TreeGrafter"/>
</dbReference>
<evidence type="ECO:0000256" key="1">
    <source>
        <dbReference type="SAM" id="MobiDB-lite"/>
    </source>
</evidence>